<dbReference type="PANTHER" id="PTHR45228:SF5">
    <property type="entry name" value="CYCLIC DI-GMP PHOSPHODIESTERASE VC_1348-RELATED"/>
    <property type="match status" value="1"/>
</dbReference>
<keyword evidence="1" id="KW-1133">Transmembrane helix</keyword>
<dbReference type="InterPro" id="IPR029016">
    <property type="entry name" value="GAF-like_dom_sf"/>
</dbReference>
<evidence type="ECO:0000313" key="5">
    <source>
        <dbReference type="Proteomes" id="UP000078070"/>
    </source>
</evidence>
<dbReference type="InterPro" id="IPR003660">
    <property type="entry name" value="HAMP_dom"/>
</dbReference>
<dbReference type="Pfam" id="PF00672">
    <property type="entry name" value="HAMP"/>
    <property type="match status" value="1"/>
</dbReference>
<evidence type="ECO:0008006" key="6">
    <source>
        <dbReference type="Google" id="ProtNLM"/>
    </source>
</evidence>
<keyword evidence="1" id="KW-0472">Membrane</keyword>
<proteinExistence type="predicted"/>
<dbReference type="SUPFAM" id="SSF55781">
    <property type="entry name" value="GAF domain-like"/>
    <property type="match status" value="1"/>
</dbReference>
<dbReference type="Proteomes" id="UP000078070">
    <property type="component" value="Chromosome"/>
</dbReference>
<dbReference type="Gene3D" id="3.30.450.20">
    <property type="entry name" value="PAS domain"/>
    <property type="match status" value="2"/>
</dbReference>
<dbReference type="SMART" id="SM00471">
    <property type="entry name" value="HDc"/>
    <property type="match status" value="1"/>
</dbReference>
<organism evidence="4 5">
    <name type="scientific">Marinobacterium aestuarii</name>
    <dbReference type="NCBI Taxonomy" id="1821621"/>
    <lineage>
        <taxon>Bacteria</taxon>
        <taxon>Pseudomonadati</taxon>
        <taxon>Pseudomonadota</taxon>
        <taxon>Gammaproteobacteria</taxon>
        <taxon>Oceanospirillales</taxon>
        <taxon>Oceanospirillaceae</taxon>
        <taxon>Marinobacterium</taxon>
    </lineage>
</organism>
<dbReference type="Gene3D" id="1.10.8.500">
    <property type="entry name" value="HAMP domain in histidine kinase"/>
    <property type="match status" value="1"/>
</dbReference>
<dbReference type="SUPFAM" id="SSF109604">
    <property type="entry name" value="HD-domain/PDEase-like"/>
    <property type="match status" value="2"/>
</dbReference>
<name>A0A1A9F007_9GAMM</name>
<evidence type="ECO:0000313" key="4">
    <source>
        <dbReference type="EMBL" id="ANG63330.1"/>
    </source>
</evidence>
<dbReference type="KEGG" id="mars:A8C75_13180"/>
<evidence type="ECO:0000256" key="1">
    <source>
        <dbReference type="SAM" id="Phobius"/>
    </source>
</evidence>
<protein>
    <recommendedName>
        <fullName evidence="6">HAMP domain-containing protein</fullName>
    </recommendedName>
</protein>
<gene>
    <name evidence="4" type="ORF">A8C75_13180</name>
</gene>
<dbReference type="Gene3D" id="1.10.3210.10">
    <property type="entry name" value="Hypothetical protein af1432"/>
    <property type="match status" value="2"/>
</dbReference>
<evidence type="ECO:0000259" key="3">
    <source>
        <dbReference type="PROSITE" id="PS51832"/>
    </source>
</evidence>
<dbReference type="InterPro" id="IPR052020">
    <property type="entry name" value="Cyclic_di-GMP/3'3'-cGAMP_PDE"/>
</dbReference>
<keyword evidence="1" id="KW-0812">Transmembrane</keyword>
<reference evidence="5" key="1">
    <citation type="submission" date="2016-05" db="EMBL/GenBank/DDBJ databases">
        <authorList>
            <person name="Baek K."/>
            <person name="Yang S.-J."/>
        </authorList>
    </citation>
    <scope>NUCLEOTIDE SEQUENCE [LARGE SCALE GENOMIC DNA]</scope>
    <source>
        <strain evidence="5">ST58-10</strain>
    </source>
</reference>
<dbReference type="SMART" id="SM00304">
    <property type="entry name" value="HAMP"/>
    <property type="match status" value="1"/>
</dbReference>
<dbReference type="GO" id="GO:0007165">
    <property type="term" value="P:signal transduction"/>
    <property type="evidence" value="ECO:0007669"/>
    <property type="project" value="InterPro"/>
</dbReference>
<dbReference type="GO" id="GO:0008081">
    <property type="term" value="F:phosphoric diester hydrolase activity"/>
    <property type="evidence" value="ECO:0007669"/>
    <property type="project" value="UniProtKB-ARBA"/>
</dbReference>
<dbReference type="Gene3D" id="3.30.450.40">
    <property type="match status" value="1"/>
</dbReference>
<accession>A0A1A9F007</accession>
<dbReference type="CDD" id="cd00077">
    <property type="entry name" value="HDc"/>
    <property type="match status" value="1"/>
</dbReference>
<dbReference type="InterPro" id="IPR003607">
    <property type="entry name" value="HD/PDEase_dom"/>
</dbReference>
<dbReference type="PROSITE" id="PS50885">
    <property type="entry name" value="HAMP"/>
    <property type="match status" value="1"/>
</dbReference>
<sequence>MFSVKPRHYPLHLQITALFMLLILLLGGSLTWYNYRKSSDLILTASTQLFEQYGERLRLEFLRTYQPIVQLINMLTLDSIVKAQTPTERLARLTLLARALEQRPQITALQIGYANGDYLVVRPINEDQLSTRFNPPPGSTLIAQSISIDSEEHRLHEEYFFDANLHLVEQRDAAASNYDPRQQNWYQLALSSDQHVVTEPYFFTAIRKVGITLSSRDPLQGTVIAADVALDRLSESISELHITPHSEIVLLDQNLNALAYRDPGKLVLLYQDKIIDIARLDSLGSQVLDAASKPVAAGQRRFRLEFDGQAWRGELYALEPADGIHFDLLTLVPEAELLSEALSIRRQSNLITGIMLLLALPLTWLLAHQISRPLRQLALEASMIRRFQLDQSISTRSRIREIDDLGHSMTVMKDTLNQFLGMLGSMSAETAFVPLIELITTQTMGVSQAAGAAIYLVSDDDSRLEPASLKLAEPSQTVPLLAPCSVHGDHQLADCLLQESSLSQTLNADTASHPMFALLQALGTNHLMVIAIPLKNRKRESVGVLCLLYGNDHAHCEGDLLAFIETLSGFASLTLENRQLIGMEKALLEAFIELIAGAIDAKSPHTGGHCARVPALTEMLARAACDSTEPAFADFSLSSDQWEELHIASWLHDCGKVTTPEYVVEKATKLETFYDRIHEIRTRFEVLKRDAQLRFWQQLHAARDTAPDREILETQLKAKLTTELAQLDDDFAFVAQCNLGREQMATADQQRLRKIAERGWHRTLDDRLGISWEERQRRSGTPDALPVREKLLADKDFHIHPRSEADRIAADNPWGFKLSQPEHLYNQGELYNLLIRAGTLTPEERDKINDHIVQTIIMLEKLPYPRHLRGIPEIAGGHHERMDGRGYPRGLTGDQMSLPARMMAIADIFEALTATDRPYKKPKRLSEVLRIMGQMRDRGHIDPQLFRLFLQSGVCEDYARQYLTTAQRDWINIEHYL</sequence>
<dbReference type="PANTHER" id="PTHR45228">
    <property type="entry name" value="CYCLIC DI-GMP PHOSPHODIESTERASE TM_0186-RELATED"/>
    <property type="match status" value="1"/>
</dbReference>
<dbReference type="AlphaFoldDB" id="A0A1A9F007"/>
<dbReference type="GO" id="GO:0016020">
    <property type="term" value="C:membrane"/>
    <property type="evidence" value="ECO:0007669"/>
    <property type="project" value="InterPro"/>
</dbReference>
<dbReference type="PROSITE" id="PS51832">
    <property type="entry name" value="HD_GYP"/>
    <property type="match status" value="1"/>
</dbReference>
<feature type="domain" description="HD-GYP" evidence="3">
    <location>
        <begin position="757"/>
        <end position="965"/>
    </location>
</feature>
<reference evidence="4 5" key="2">
    <citation type="journal article" date="2018" name="Int. J. Syst. Evol. Microbiol.">
        <title>Marinobacterium aestuarii sp. nov., a benzene-degrading marine bacterium isolated from estuary sediment.</title>
        <authorList>
            <person name="Bae S.S."/>
            <person name="Jung J."/>
            <person name="Chung D."/>
            <person name="Baek K."/>
        </authorList>
    </citation>
    <scope>NUCLEOTIDE SEQUENCE [LARGE SCALE GENOMIC DNA]</scope>
    <source>
        <strain evidence="4 5">ST58-10</strain>
    </source>
</reference>
<keyword evidence="5" id="KW-1185">Reference proteome</keyword>
<feature type="domain" description="HAMP" evidence="2">
    <location>
        <begin position="368"/>
        <end position="421"/>
    </location>
</feature>
<dbReference type="STRING" id="1821621.A8C75_13180"/>
<dbReference type="InterPro" id="IPR037522">
    <property type="entry name" value="HD_GYP_dom"/>
</dbReference>
<evidence type="ECO:0000259" key="2">
    <source>
        <dbReference type="PROSITE" id="PS50885"/>
    </source>
</evidence>
<dbReference type="RefSeq" id="WP_067383125.1">
    <property type="nucleotide sequence ID" value="NZ_CP015839.1"/>
</dbReference>
<dbReference type="OrthoDB" id="9764808at2"/>
<feature type="transmembrane region" description="Helical" evidence="1">
    <location>
        <begin position="12"/>
        <end position="33"/>
    </location>
</feature>
<dbReference type="Pfam" id="PF13487">
    <property type="entry name" value="HD_5"/>
    <property type="match status" value="1"/>
</dbReference>
<dbReference type="EMBL" id="CP015839">
    <property type="protein sequence ID" value="ANG63330.1"/>
    <property type="molecule type" value="Genomic_DNA"/>
</dbReference>